<reference evidence="10 11" key="1">
    <citation type="submission" date="2025-04" db="UniProtKB">
        <authorList>
            <consortium name="RefSeq"/>
        </authorList>
    </citation>
    <scope>IDENTIFICATION</scope>
    <source>
        <tissue evidence="10 11">Total insect</tissue>
    </source>
</reference>
<proteinExistence type="predicted"/>
<dbReference type="Gene3D" id="2.60.40.10">
    <property type="entry name" value="Immunoglobulins"/>
    <property type="match status" value="1"/>
</dbReference>
<dbReference type="InterPro" id="IPR036179">
    <property type="entry name" value="Ig-like_dom_sf"/>
</dbReference>
<dbReference type="InterPro" id="IPR001611">
    <property type="entry name" value="Leu-rich_rpt"/>
</dbReference>
<keyword evidence="4" id="KW-1015">Disulfide bond</keyword>
<dbReference type="InterPro" id="IPR007110">
    <property type="entry name" value="Ig-like_dom"/>
</dbReference>
<dbReference type="PANTHER" id="PTHR24369">
    <property type="entry name" value="ANTIGEN BSP, PUTATIVE-RELATED"/>
    <property type="match status" value="1"/>
</dbReference>
<dbReference type="Pfam" id="PF13855">
    <property type="entry name" value="LRR_8"/>
    <property type="match status" value="3"/>
</dbReference>
<feature type="domain" description="Ig-like" evidence="8">
    <location>
        <begin position="445"/>
        <end position="558"/>
    </location>
</feature>
<evidence type="ECO:0000256" key="3">
    <source>
        <dbReference type="ARBA" id="ARBA00022737"/>
    </source>
</evidence>
<evidence type="ECO:0000256" key="1">
    <source>
        <dbReference type="ARBA" id="ARBA00022614"/>
    </source>
</evidence>
<keyword evidence="3" id="KW-0677">Repeat</keyword>
<dbReference type="SUPFAM" id="SSF48726">
    <property type="entry name" value="Immunoglobulin"/>
    <property type="match status" value="1"/>
</dbReference>
<dbReference type="InterPro" id="IPR003591">
    <property type="entry name" value="Leu-rich_rpt_typical-subtyp"/>
</dbReference>
<dbReference type="KEGG" id="tpal:117645297"/>
<dbReference type="Proteomes" id="UP000515158">
    <property type="component" value="Unplaced"/>
</dbReference>
<accession>A0A6P8ZMV4</accession>
<dbReference type="PROSITE" id="PS50835">
    <property type="entry name" value="IG_LIKE"/>
    <property type="match status" value="1"/>
</dbReference>
<evidence type="ECO:0000256" key="5">
    <source>
        <dbReference type="SAM" id="MobiDB-lite"/>
    </source>
</evidence>
<keyword evidence="1" id="KW-0433">Leucine-rich repeat</keyword>
<dbReference type="PRINTS" id="PR00019">
    <property type="entry name" value="LEURICHRPT"/>
</dbReference>
<sequence length="1012" mass="115099">MRLLNKIRIVICTFLILIACSAASTSPSLEHSNPQTYDGPCPASCVCTLEDSLHLECHNSQTKAIGLPPEAGFISYNFMTHDDFHRPAITRATSVRHLAWRHSRITTVTEELFSNLHNLTHLDLSHNQIATIDEAALQHLTSLRSINISNNAINFLPHGLFLNNHHLNEVYVANNYIQSVPFHALAPLKELRVLDLSYNRLNEIQDDIFVLNRKVHSILLHSNLISRLSERTFHHLYDLKSLNLVNNSLTELPKNLFKDLVKLTYLNLASNSIHTLLPDAYKGLVQLRWLNISDNPLSVLPARIFQYSPQLETLWIDTTNIEVVEKHTFNGLRNLKELSMKDNMHLEDLEDKMFDDIKKLNYLDLSRNNLTTLPHSLGTLKNLTNLNISQNPWMCDCRMVWFPSWLEPKKNMTFERSNLRCASTLFSLRGLSLVPTLRGLDCKPPELIFSTSSEKYILKSTALLQCIYSGYPPPSITWLTPNGLTFHWNPNVALPDEFAKHPTAHYSDMSPVELTPHKFHVTENGSLHIVNITRADAGLYTCFASNPMANATNYIRLMIDPITMHEEKLISIAVGMVTALLFLGISLLVNLFRRFIHIFACFACCKKDQVSPKGRQVYQMMESIETYKTQQLDKLKENYTSQVHRIKENCAQQVEWIRESYQSQMQHLKDFRDFGTSHLTSMRDQYCDQIKRVREYSASQLNWVKENYVFQRNRIRKFSSHQILRFRESYKYQQATLGKLMETLPSLYLDNCRNGSCGKTESGVFEVDINQIDMYMKANGMFPGMSTGEGCADDNLSRLSIYYTPSEISELQDPSLEPLKSPYFSPMSRSSSKQPNFRFGFPPTTSENQRAVFQSLEKTLERQLRDYITREHQVQEAAPSALVPSSSLPEIKQAVPGKGKSRRAHYRSASTGGVKSVTSDTSISRQIPGKHSVKGKHVANNAVNNAVNSAADYSCQNGHAVAIQKLTEVDNGHAVAVHDRPTEIDQDTCRINMDQEPEINCSPSHAAHETAL</sequence>
<dbReference type="SMART" id="SM00082">
    <property type="entry name" value="LRRCT"/>
    <property type="match status" value="1"/>
</dbReference>
<dbReference type="PANTHER" id="PTHR24369:SF213">
    <property type="entry name" value="INSULIN LIKE GROWTH FACTOR BINDING PROTEIN ACID LABILE SUBUNIT"/>
    <property type="match status" value="1"/>
</dbReference>
<dbReference type="SMART" id="SM00365">
    <property type="entry name" value="LRR_SD22"/>
    <property type="match status" value="3"/>
</dbReference>
<name>A0A6P8ZMV4_THRPL</name>
<evidence type="ECO:0000256" key="2">
    <source>
        <dbReference type="ARBA" id="ARBA00022729"/>
    </source>
</evidence>
<evidence type="ECO:0000256" key="4">
    <source>
        <dbReference type="ARBA" id="ARBA00023157"/>
    </source>
</evidence>
<keyword evidence="6" id="KW-1133">Transmembrane helix</keyword>
<dbReference type="OrthoDB" id="10061535at2759"/>
<dbReference type="Pfam" id="PF13927">
    <property type="entry name" value="Ig_3"/>
    <property type="match status" value="1"/>
</dbReference>
<feature type="compositionally biased region" description="Polar residues" evidence="5">
    <location>
        <begin position="908"/>
        <end position="925"/>
    </location>
</feature>
<dbReference type="SMART" id="SM00369">
    <property type="entry name" value="LRR_TYP"/>
    <property type="match status" value="9"/>
</dbReference>
<keyword evidence="6" id="KW-0812">Transmembrane</keyword>
<evidence type="ECO:0000313" key="11">
    <source>
        <dbReference type="RefSeq" id="XP_034241260.1"/>
    </source>
</evidence>
<feature type="region of interest" description="Disordered" evidence="5">
    <location>
        <begin position="893"/>
        <end position="928"/>
    </location>
</feature>
<keyword evidence="9" id="KW-1185">Reference proteome</keyword>
<dbReference type="SMART" id="SM00409">
    <property type="entry name" value="IG"/>
    <property type="match status" value="1"/>
</dbReference>
<dbReference type="PROSITE" id="PS51450">
    <property type="entry name" value="LRR"/>
    <property type="match status" value="4"/>
</dbReference>
<evidence type="ECO:0000259" key="8">
    <source>
        <dbReference type="PROSITE" id="PS50835"/>
    </source>
</evidence>
<dbReference type="InterPro" id="IPR050541">
    <property type="entry name" value="LRR_TM_domain-containing"/>
</dbReference>
<dbReference type="InterPro" id="IPR000483">
    <property type="entry name" value="Cys-rich_flank_reg_C"/>
</dbReference>
<dbReference type="SMART" id="SM00408">
    <property type="entry name" value="IGc2"/>
    <property type="match status" value="1"/>
</dbReference>
<dbReference type="SMART" id="SM00364">
    <property type="entry name" value="LRR_BAC"/>
    <property type="match status" value="3"/>
</dbReference>
<dbReference type="Gene3D" id="3.80.10.10">
    <property type="entry name" value="Ribonuclease Inhibitor"/>
    <property type="match status" value="2"/>
</dbReference>
<evidence type="ECO:0000313" key="9">
    <source>
        <dbReference type="Proteomes" id="UP000515158"/>
    </source>
</evidence>
<dbReference type="InterPro" id="IPR003599">
    <property type="entry name" value="Ig_sub"/>
</dbReference>
<dbReference type="GeneID" id="117645297"/>
<evidence type="ECO:0000256" key="6">
    <source>
        <dbReference type="SAM" id="Phobius"/>
    </source>
</evidence>
<gene>
    <name evidence="10 11" type="primary">LOC117645297</name>
</gene>
<dbReference type="InterPro" id="IPR032675">
    <property type="entry name" value="LRR_dom_sf"/>
</dbReference>
<evidence type="ECO:0000313" key="10">
    <source>
        <dbReference type="RefSeq" id="XP_034241259.1"/>
    </source>
</evidence>
<dbReference type="SUPFAM" id="SSF52058">
    <property type="entry name" value="L domain-like"/>
    <property type="match status" value="1"/>
</dbReference>
<dbReference type="CDD" id="cd00096">
    <property type="entry name" value="Ig"/>
    <property type="match status" value="1"/>
</dbReference>
<feature type="chain" id="PRO_5044654904" evidence="7">
    <location>
        <begin position="24"/>
        <end position="1012"/>
    </location>
</feature>
<keyword evidence="6" id="KW-0472">Membrane</keyword>
<dbReference type="PROSITE" id="PS51257">
    <property type="entry name" value="PROKAR_LIPOPROTEIN"/>
    <property type="match status" value="1"/>
</dbReference>
<dbReference type="InterPro" id="IPR013783">
    <property type="entry name" value="Ig-like_fold"/>
</dbReference>
<organism evidence="10">
    <name type="scientific">Thrips palmi</name>
    <name type="common">Melon thrips</name>
    <dbReference type="NCBI Taxonomy" id="161013"/>
    <lineage>
        <taxon>Eukaryota</taxon>
        <taxon>Metazoa</taxon>
        <taxon>Ecdysozoa</taxon>
        <taxon>Arthropoda</taxon>
        <taxon>Hexapoda</taxon>
        <taxon>Insecta</taxon>
        <taxon>Pterygota</taxon>
        <taxon>Neoptera</taxon>
        <taxon>Paraneoptera</taxon>
        <taxon>Thysanoptera</taxon>
        <taxon>Terebrantia</taxon>
        <taxon>Thripoidea</taxon>
        <taxon>Thripidae</taxon>
        <taxon>Thrips</taxon>
    </lineage>
</organism>
<dbReference type="RefSeq" id="XP_034241259.1">
    <property type="nucleotide sequence ID" value="XM_034385368.1"/>
</dbReference>
<dbReference type="RefSeq" id="XP_034241260.1">
    <property type="nucleotide sequence ID" value="XM_034385369.1"/>
</dbReference>
<feature type="signal peptide" evidence="7">
    <location>
        <begin position="1"/>
        <end position="23"/>
    </location>
</feature>
<protein>
    <submittedName>
        <fullName evidence="10 11">Immunoglobulin domain and leucine-rich repeat-containing protein 2</fullName>
    </submittedName>
</protein>
<evidence type="ECO:0000256" key="7">
    <source>
        <dbReference type="SAM" id="SignalP"/>
    </source>
</evidence>
<feature type="transmembrane region" description="Helical" evidence="6">
    <location>
        <begin position="569"/>
        <end position="592"/>
    </location>
</feature>
<dbReference type="AlphaFoldDB" id="A0A6P8ZMV4"/>
<dbReference type="GO" id="GO:0005886">
    <property type="term" value="C:plasma membrane"/>
    <property type="evidence" value="ECO:0007669"/>
    <property type="project" value="TreeGrafter"/>
</dbReference>
<dbReference type="InterPro" id="IPR003598">
    <property type="entry name" value="Ig_sub2"/>
</dbReference>
<keyword evidence="2 7" id="KW-0732">Signal</keyword>